<dbReference type="Proteomes" id="UP000789920">
    <property type="component" value="Unassembled WGS sequence"/>
</dbReference>
<organism evidence="1 2">
    <name type="scientific">Racocetra persica</name>
    <dbReference type="NCBI Taxonomy" id="160502"/>
    <lineage>
        <taxon>Eukaryota</taxon>
        <taxon>Fungi</taxon>
        <taxon>Fungi incertae sedis</taxon>
        <taxon>Mucoromycota</taxon>
        <taxon>Glomeromycotina</taxon>
        <taxon>Glomeromycetes</taxon>
        <taxon>Diversisporales</taxon>
        <taxon>Gigasporaceae</taxon>
        <taxon>Racocetra</taxon>
    </lineage>
</organism>
<name>A0ACA9RCZ0_9GLOM</name>
<sequence length="45" mass="5250">EIEQEIEECEEVNEDINVINVRDNSTLQNDTGKEWTIKDIISQSQ</sequence>
<comment type="caution">
    <text evidence="1">The sequence shown here is derived from an EMBL/GenBank/DDBJ whole genome shotgun (WGS) entry which is preliminary data.</text>
</comment>
<evidence type="ECO:0000313" key="1">
    <source>
        <dbReference type="EMBL" id="CAG8787757.1"/>
    </source>
</evidence>
<keyword evidence="2" id="KW-1185">Reference proteome</keyword>
<gene>
    <name evidence="1" type="ORF">RPERSI_LOCUS18591</name>
</gene>
<proteinExistence type="predicted"/>
<dbReference type="EMBL" id="CAJVQC010049551">
    <property type="protein sequence ID" value="CAG8787757.1"/>
    <property type="molecule type" value="Genomic_DNA"/>
</dbReference>
<feature type="non-terminal residue" evidence="1">
    <location>
        <position position="1"/>
    </location>
</feature>
<reference evidence="1" key="1">
    <citation type="submission" date="2021-06" db="EMBL/GenBank/DDBJ databases">
        <authorList>
            <person name="Kallberg Y."/>
            <person name="Tangrot J."/>
            <person name="Rosling A."/>
        </authorList>
    </citation>
    <scope>NUCLEOTIDE SEQUENCE</scope>
    <source>
        <strain evidence="1">MA461A</strain>
    </source>
</reference>
<evidence type="ECO:0000313" key="2">
    <source>
        <dbReference type="Proteomes" id="UP000789920"/>
    </source>
</evidence>
<accession>A0ACA9RCZ0</accession>
<protein>
    <submittedName>
        <fullName evidence="1">1210_t:CDS:1</fullName>
    </submittedName>
</protein>